<evidence type="ECO:0000313" key="3">
    <source>
        <dbReference type="Proteomes" id="UP001501138"/>
    </source>
</evidence>
<dbReference type="Proteomes" id="UP001501138">
    <property type="component" value="Unassembled WGS sequence"/>
</dbReference>
<evidence type="ECO:0000313" key="2">
    <source>
        <dbReference type="EMBL" id="GAA1740385.1"/>
    </source>
</evidence>
<evidence type="ECO:0000256" key="1">
    <source>
        <dbReference type="SAM" id="MobiDB-lite"/>
    </source>
</evidence>
<reference evidence="2 3" key="1">
    <citation type="journal article" date="2019" name="Int. J. Syst. Evol. Microbiol.">
        <title>The Global Catalogue of Microorganisms (GCM) 10K type strain sequencing project: providing services to taxonomists for standard genome sequencing and annotation.</title>
        <authorList>
            <consortium name="The Broad Institute Genomics Platform"/>
            <consortium name="The Broad Institute Genome Sequencing Center for Infectious Disease"/>
            <person name="Wu L."/>
            <person name="Ma J."/>
        </authorList>
    </citation>
    <scope>NUCLEOTIDE SEQUENCE [LARGE SCALE GENOMIC DNA]</scope>
    <source>
        <strain evidence="2 3">JCM 15589</strain>
    </source>
</reference>
<name>A0ABN2JW18_9MICO</name>
<keyword evidence="3" id="KW-1185">Reference proteome</keyword>
<feature type="region of interest" description="Disordered" evidence="1">
    <location>
        <begin position="75"/>
        <end position="94"/>
    </location>
</feature>
<proteinExistence type="predicted"/>
<sequence>MTVIRGNAKSGVALTRANDGRFQVLAGDEILVETRVESLAMITYDEAVRERDPAREARERERAAFDIHSARWEEFGARSTKNHGRGGRGGRGGV</sequence>
<organism evidence="2 3">
    <name type="scientific">Isoptericola hypogeus</name>
    <dbReference type="NCBI Taxonomy" id="300179"/>
    <lineage>
        <taxon>Bacteria</taxon>
        <taxon>Bacillati</taxon>
        <taxon>Actinomycetota</taxon>
        <taxon>Actinomycetes</taxon>
        <taxon>Micrococcales</taxon>
        <taxon>Promicromonosporaceae</taxon>
        <taxon>Isoptericola</taxon>
    </lineage>
</organism>
<dbReference type="EMBL" id="BAAAPM010000010">
    <property type="protein sequence ID" value="GAA1740385.1"/>
    <property type="molecule type" value="Genomic_DNA"/>
</dbReference>
<gene>
    <name evidence="2" type="ORF">GCM10009809_39890</name>
</gene>
<comment type="caution">
    <text evidence="2">The sequence shown here is derived from an EMBL/GenBank/DDBJ whole genome shotgun (WGS) entry which is preliminary data.</text>
</comment>
<accession>A0ABN2JW18</accession>
<protein>
    <submittedName>
        <fullName evidence="2">Uncharacterized protein</fullName>
    </submittedName>
</protein>